<organism evidence="2 3">
    <name type="scientific">Acetobacter cibinongensis</name>
    <dbReference type="NCBI Taxonomy" id="146475"/>
    <lineage>
        <taxon>Bacteria</taxon>
        <taxon>Pseudomonadati</taxon>
        <taxon>Pseudomonadota</taxon>
        <taxon>Alphaproteobacteria</taxon>
        <taxon>Acetobacterales</taxon>
        <taxon>Acetobacteraceae</taxon>
        <taxon>Acetobacter</taxon>
    </lineage>
</organism>
<sequence length="633" mass="65650">MLFGLDNNVPSFFPAALIVQKVLSDSGFSAAVDEVKTSQAAADASYQSTVKVAAKIASIYDEIQDDLPKINDKTSNLSDDGSVFSGTVSTILTTQDHAILKPSERLPGTYDDSTRGASIGDLFVNPLGAWRAVAVGENNAAWVRYGSHVSSAISAVPGVTPAGAWGIDAVVAGFSGPALDITTTVGGKSIVTTVSVGADGKASRAAIGAVLAQKDAGTYAFVTQMYDQTGGSHPLVSITPGFGPIIGENSLCGDVAIAFNQSPNGQYNGLTVSIDNAAFNATYSAFVFGALGSLNDSAASFDPIMQTFDAAGPTNILMYSSRGGTPQLSLYDYNKGVTTDFPLFADNQPDVYGHTRYGGEAVMYQGGKSQKCDLASTTFDQGKFVLNIGPCANAGGGFNSPVIATAFALYDSSLSAEQIVSLRANYIRSKQGVVCPKPVHIMCLGDSRTAGYRNPANYNWPYLLPDLLTADAAVTINAVSGITAADIISGGPLAAGEAWVKSRPKNSVSIATVFAGINDQGKIGNDPVAISGRIKTILQTMFDAGLDHAILFGELDLTLDPYYKTVADSFGDKVTFIAPLADVLGTNGTALGLMWDDNVHPTPSGDDYIAAYVAAAINTYLGGGVLKTILPAA</sequence>
<reference evidence="2 3" key="1">
    <citation type="submission" date="2014-06" db="EMBL/GenBank/DDBJ databases">
        <authorList>
            <person name="Ju J."/>
            <person name="Zhang J."/>
        </authorList>
    </citation>
    <scope>NUCLEOTIDE SEQUENCE [LARGE SCALE GENOMIC DNA]</scope>
    <source>
        <strain evidence="2 3">DsW_47</strain>
    </source>
</reference>
<comment type="caution">
    <text evidence="2">The sequence shown here is derived from an EMBL/GenBank/DDBJ whole genome shotgun (WGS) entry which is preliminary data.</text>
</comment>
<dbReference type="CDD" id="cd00229">
    <property type="entry name" value="SGNH_hydrolase"/>
    <property type="match status" value="1"/>
</dbReference>
<name>A0A1Z5YW25_9PROT</name>
<protein>
    <recommendedName>
        <fullName evidence="1">SGNH hydrolase-type esterase domain-containing protein</fullName>
    </recommendedName>
</protein>
<feature type="domain" description="SGNH hydrolase-type esterase" evidence="1">
    <location>
        <begin position="443"/>
        <end position="605"/>
    </location>
</feature>
<dbReference type="GO" id="GO:0016788">
    <property type="term" value="F:hydrolase activity, acting on ester bonds"/>
    <property type="evidence" value="ECO:0007669"/>
    <property type="project" value="UniProtKB-ARBA"/>
</dbReference>
<dbReference type="SUPFAM" id="SSF52266">
    <property type="entry name" value="SGNH hydrolase"/>
    <property type="match status" value="1"/>
</dbReference>
<dbReference type="Pfam" id="PF13472">
    <property type="entry name" value="Lipase_GDSL_2"/>
    <property type="match status" value="1"/>
</dbReference>
<proteinExistence type="predicted"/>
<dbReference type="Gene3D" id="3.40.50.1110">
    <property type="entry name" value="SGNH hydrolase"/>
    <property type="match status" value="1"/>
</dbReference>
<dbReference type="Proteomes" id="UP000196086">
    <property type="component" value="Unassembled WGS sequence"/>
</dbReference>
<dbReference type="EMBL" id="JOMQ01000016">
    <property type="protein sequence ID" value="OUJ03206.1"/>
    <property type="molecule type" value="Genomic_DNA"/>
</dbReference>
<evidence type="ECO:0000313" key="3">
    <source>
        <dbReference type="Proteomes" id="UP000196086"/>
    </source>
</evidence>
<dbReference type="InterPro" id="IPR036514">
    <property type="entry name" value="SGNH_hydro_sf"/>
</dbReference>
<evidence type="ECO:0000259" key="1">
    <source>
        <dbReference type="Pfam" id="PF13472"/>
    </source>
</evidence>
<accession>A0A1Z5YW25</accession>
<gene>
    <name evidence="2" type="ORF">HK14_03360</name>
</gene>
<dbReference type="AlphaFoldDB" id="A0A1Z5YW25"/>
<dbReference type="InterPro" id="IPR013830">
    <property type="entry name" value="SGNH_hydro"/>
</dbReference>
<evidence type="ECO:0000313" key="2">
    <source>
        <dbReference type="EMBL" id="OUJ03206.1"/>
    </source>
</evidence>